<gene>
    <name evidence="2" type="ORF">BX591_10789</name>
</gene>
<evidence type="ECO:0000313" key="2">
    <source>
        <dbReference type="EMBL" id="RAS33172.1"/>
    </source>
</evidence>
<comment type="caution">
    <text evidence="2">The sequence shown here is derived from an EMBL/GenBank/DDBJ whole genome shotgun (WGS) entry which is preliminary data.</text>
</comment>
<name>A0A329CH80_9BURK</name>
<dbReference type="AlphaFoldDB" id="A0A329CH80"/>
<organism evidence="2 3">
    <name type="scientific">Paraburkholderia bryophila</name>
    <dbReference type="NCBI Taxonomy" id="420952"/>
    <lineage>
        <taxon>Bacteria</taxon>
        <taxon>Pseudomonadati</taxon>
        <taxon>Pseudomonadota</taxon>
        <taxon>Betaproteobacteria</taxon>
        <taxon>Burkholderiales</taxon>
        <taxon>Burkholderiaceae</taxon>
        <taxon>Paraburkholderia</taxon>
    </lineage>
</organism>
<evidence type="ECO:0000256" key="1">
    <source>
        <dbReference type="SAM" id="MobiDB-lite"/>
    </source>
</evidence>
<feature type="region of interest" description="Disordered" evidence="1">
    <location>
        <begin position="1"/>
        <end position="21"/>
    </location>
</feature>
<protein>
    <submittedName>
        <fullName evidence="2">Uncharacterized protein</fullName>
    </submittedName>
</protein>
<accession>A0A329CH80</accession>
<dbReference type="Proteomes" id="UP000248918">
    <property type="component" value="Unassembled WGS sequence"/>
</dbReference>
<reference evidence="2 3" key="1">
    <citation type="submission" date="2018-06" db="EMBL/GenBank/DDBJ databases">
        <title>Genomic Encyclopedia of Type Strains, Phase III (KMG-III): the genomes of soil and plant-associated and newly described type strains.</title>
        <authorList>
            <person name="Whitman W."/>
        </authorList>
    </citation>
    <scope>NUCLEOTIDE SEQUENCE [LARGE SCALE GENOMIC DNA]</scope>
    <source>
        <strain evidence="2 3">LMG 23644</strain>
    </source>
</reference>
<evidence type="ECO:0000313" key="3">
    <source>
        <dbReference type="Proteomes" id="UP000248918"/>
    </source>
</evidence>
<dbReference type="EMBL" id="QLTK01000007">
    <property type="protein sequence ID" value="RAS33172.1"/>
    <property type="molecule type" value="Genomic_DNA"/>
</dbReference>
<proteinExistence type="predicted"/>
<sequence length="82" mass="9360">MAFCGHWPQGEAGPHCPHDFRRPPLAADASKNGLQTEQLLNYSGDCARVVETFRYEVQLARQWSKKSQSYRQYRNVVPVHSG</sequence>